<evidence type="ECO:0000313" key="1">
    <source>
        <dbReference type="EMBL" id="KAI3732922.1"/>
    </source>
</evidence>
<evidence type="ECO:0000313" key="2">
    <source>
        <dbReference type="Proteomes" id="UP001056120"/>
    </source>
</evidence>
<sequence length="110" mass="11979">MSKICDKTDRNSVLLSGLSYLHPIIPHFSLASHFALAWGEERGDDHEGSSVGLLGLLLLTLSYLHPIPLFSPASPLALAWDEERGDDHGGSVVFGVCRFGPSVLGNPRWR</sequence>
<dbReference type="Proteomes" id="UP001056120">
    <property type="component" value="Linkage Group LG21"/>
</dbReference>
<reference evidence="2" key="1">
    <citation type="journal article" date="2022" name="Mol. Ecol. Resour.">
        <title>The genomes of chicory, endive, great burdock and yacon provide insights into Asteraceae palaeo-polyploidization history and plant inulin production.</title>
        <authorList>
            <person name="Fan W."/>
            <person name="Wang S."/>
            <person name="Wang H."/>
            <person name="Wang A."/>
            <person name="Jiang F."/>
            <person name="Liu H."/>
            <person name="Zhao H."/>
            <person name="Xu D."/>
            <person name="Zhang Y."/>
        </authorList>
    </citation>
    <scope>NUCLEOTIDE SEQUENCE [LARGE SCALE GENOMIC DNA]</scope>
    <source>
        <strain evidence="2">cv. Yunnan</strain>
    </source>
</reference>
<protein>
    <submittedName>
        <fullName evidence="1">Uncharacterized protein</fullName>
    </submittedName>
</protein>
<name>A0ACB9CF83_9ASTR</name>
<keyword evidence="2" id="KW-1185">Reference proteome</keyword>
<comment type="caution">
    <text evidence="1">The sequence shown here is derived from an EMBL/GenBank/DDBJ whole genome shotgun (WGS) entry which is preliminary data.</text>
</comment>
<accession>A0ACB9CF83</accession>
<organism evidence="1 2">
    <name type="scientific">Smallanthus sonchifolius</name>
    <dbReference type="NCBI Taxonomy" id="185202"/>
    <lineage>
        <taxon>Eukaryota</taxon>
        <taxon>Viridiplantae</taxon>
        <taxon>Streptophyta</taxon>
        <taxon>Embryophyta</taxon>
        <taxon>Tracheophyta</taxon>
        <taxon>Spermatophyta</taxon>
        <taxon>Magnoliopsida</taxon>
        <taxon>eudicotyledons</taxon>
        <taxon>Gunneridae</taxon>
        <taxon>Pentapetalae</taxon>
        <taxon>asterids</taxon>
        <taxon>campanulids</taxon>
        <taxon>Asterales</taxon>
        <taxon>Asteraceae</taxon>
        <taxon>Asteroideae</taxon>
        <taxon>Heliantheae alliance</taxon>
        <taxon>Millerieae</taxon>
        <taxon>Smallanthus</taxon>
    </lineage>
</organism>
<dbReference type="EMBL" id="CM042038">
    <property type="protein sequence ID" value="KAI3732922.1"/>
    <property type="molecule type" value="Genomic_DNA"/>
</dbReference>
<gene>
    <name evidence="1" type="ORF">L1987_64134</name>
</gene>
<reference evidence="1 2" key="2">
    <citation type="journal article" date="2022" name="Mol. Ecol. Resour.">
        <title>The genomes of chicory, endive, great burdock and yacon provide insights into Asteraceae paleo-polyploidization history and plant inulin production.</title>
        <authorList>
            <person name="Fan W."/>
            <person name="Wang S."/>
            <person name="Wang H."/>
            <person name="Wang A."/>
            <person name="Jiang F."/>
            <person name="Liu H."/>
            <person name="Zhao H."/>
            <person name="Xu D."/>
            <person name="Zhang Y."/>
        </authorList>
    </citation>
    <scope>NUCLEOTIDE SEQUENCE [LARGE SCALE GENOMIC DNA]</scope>
    <source>
        <strain evidence="2">cv. Yunnan</strain>
        <tissue evidence="1">Leaves</tissue>
    </source>
</reference>
<proteinExistence type="predicted"/>